<comment type="caution">
    <text evidence="16">The sequence shown here is derived from an EMBL/GenBank/DDBJ whole genome shotgun (WGS) entry which is preliminary data.</text>
</comment>
<evidence type="ECO:0000256" key="11">
    <source>
        <dbReference type="ARBA" id="ARBA00032139"/>
    </source>
</evidence>
<proteinExistence type="inferred from homology"/>
<feature type="chain" id="PRO_5040197714" description="Ribophorin II" evidence="13">
    <location>
        <begin position="16"/>
        <end position="275"/>
    </location>
</feature>
<feature type="transmembrane region" description="Helical" evidence="12">
    <location>
        <begin position="213"/>
        <end position="233"/>
    </location>
</feature>
<evidence type="ECO:0000256" key="6">
    <source>
        <dbReference type="ARBA" id="ARBA00022729"/>
    </source>
</evidence>
<dbReference type="InterPro" id="IPR008814">
    <property type="entry name" value="Swp1"/>
</dbReference>
<dbReference type="Proteomes" id="UP000772434">
    <property type="component" value="Unassembled WGS sequence"/>
</dbReference>
<feature type="transmembrane region" description="Helical" evidence="12">
    <location>
        <begin position="245"/>
        <end position="267"/>
    </location>
</feature>
<dbReference type="OrthoDB" id="432292at2759"/>
<evidence type="ECO:0000256" key="3">
    <source>
        <dbReference type="ARBA" id="ARBA00004922"/>
    </source>
</evidence>
<evidence type="ECO:0000256" key="13">
    <source>
        <dbReference type="SAM" id="SignalP"/>
    </source>
</evidence>
<evidence type="ECO:0000313" key="16">
    <source>
        <dbReference type="EMBL" id="KAF9078785.1"/>
    </source>
</evidence>
<comment type="pathway">
    <text evidence="3">Protein modification; protein glycosylation.</text>
</comment>
<comment type="function">
    <text evidence="1">Subunit of the oligosaccharyl transferase (OST) complex that catalyzes the initial transfer of a defined glycan (Glc(3)Man(9)GlcNAc(2) in eukaryotes) from the lipid carrier dolichol-pyrophosphate to an asparagine residue within an Asn-X-Ser/Thr consensus motif in nascent polypeptide chains, the first step in protein N-glycosylation. N-glycosylation occurs cotranslationally and the complex associates with the Sec61 complex at the channel-forming translocon complex that mediates protein translocation across the endoplasmic reticulum (ER). All subunits are required for a maximal enzyme activity.</text>
</comment>
<gene>
    <name evidence="16" type="ORF">BDP27DRAFT_29050</name>
</gene>
<dbReference type="EMBL" id="JADNRY010000001">
    <property type="protein sequence ID" value="KAF9078785.1"/>
    <property type="molecule type" value="Genomic_DNA"/>
</dbReference>
<comment type="subcellular location">
    <subcellularLocation>
        <location evidence="2">Endoplasmic reticulum membrane</location>
        <topology evidence="2">Multi-pass membrane protein</topology>
    </subcellularLocation>
</comment>
<dbReference type="InterPro" id="IPR056790">
    <property type="entry name" value="Ribophorin_II_C"/>
</dbReference>
<feature type="domain" description="Ribophorin II third" evidence="14">
    <location>
        <begin position="43"/>
        <end position="131"/>
    </location>
</feature>
<accession>A0A9P5QBH0</accession>
<feature type="domain" description="Ribophorin II C-terminal" evidence="15">
    <location>
        <begin position="172"/>
        <end position="270"/>
    </location>
</feature>
<evidence type="ECO:0000259" key="14">
    <source>
        <dbReference type="Pfam" id="PF23860"/>
    </source>
</evidence>
<keyword evidence="6 13" id="KW-0732">Signal</keyword>
<keyword evidence="17" id="KW-1185">Reference proteome</keyword>
<dbReference type="Pfam" id="PF25147">
    <property type="entry name" value="Ribophorin_II_C"/>
    <property type="match status" value="1"/>
</dbReference>
<dbReference type="InterPro" id="IPR055374">
    <property type="entry name" value="Ribophorin_II_3rd"/>
</dbReference>
<evidence type="ECO:0000313" key="17">
    <source>
        <dbReference type="Proteomes" id="UP000772434"/>
    </source>
</evidence>
<reference evidence="16" key="1">
    <citation type="submission" date="2020-11" db="EMBL/GenBank/DDBJ databases">
        <authorList>
            <consortium name="DOE Joint Genome Institute"/>
            <person name="Ahrendt S."/>
            <person name="Riley R."/>
            <person name="Andreopoulos W."/>
            <person name="Labutti K."/>
            <person name="Pangilinan J."/>
            <person name="Ruiz-Duenas F.J."/>
            <person name="Barrasa J.M."/>
            <person name="Sanchez-Garcia M."/>
            <person name="Camarero S."/>
            <person name="Miyauchi S."/>
            <person name="Serrano A."/>
            <person name="Linde D."/>
            <person name="Babiker R."/>
            <person name="Drula E."/>
            <person name="Ayuso-Fernandez I."/>
            <person name="Pacheco R."/>
            <person name="Padilla G."/>
            <person name="Ferreira P."/>
            <person name="Barriuso J."/>
            <person name="Kellner H."/>
            <person name="Castanera R."/>
            <person name="Alfaro M."/>
            <person name="Ramirez L."/>
            <person name="Pisabarro A.G."/>
            <person name="Kuo A."/>
            <person name="Tritt A."/>
            <person name="Lipzen A."/>
            <person name="He G."/>
            <person name="Yan M."/>
            <person name="Ng V."/>
            <person name="Cullen D."/>
            <person name="Martin F."/>
            <person name="Rosso M.-N."/>
            <person name="Henrissat B."/>
            <person name="Hibbett D."/>
            <person name="Martinez A.T."/>
            <person name="Grigoriev I.V."/>
        </authorList>
    </citation>
    <scope>NUCLEOTIDE SEQUENCE</scope>
    <source>
        <strain evidence="16">AH 40177</strain>
    </source>
</reference>
<evidence type="ECO:0000256" key="8">
    <source>
        <dbReference type="ARBA" id="ARBA00022989"/>
    </source>
</evidence>
<feature type="signal peptide" evidence="13">
    <location>
        <begin position="1"/>
        <end position="15"/>
    </location>
</feature>
<evidence type="ECO:0000259" key="15">
    <source>
        <dbReference type="Pfam" id="PF25147"/>
    </source>
</evidence>
<comment type="similarity">
    <text evidence="4">Belongs to the SWP1 family.</text>
</comment>
<keyword evidence="8 12" id="KW-1133">Transmembrane helix</keyword>
<name>A0A9P5QBH0_9AGAR</name>
<evidence type="ECO:0000256" key="7">
    <source>
        <dbReference type="ARBA" id="ARBA00022824"/>
    </source>
</evidence>
<dbReference type="AlphaFoldDB" id="A0A9P5QBH0"/>
<evidence type="ECO:0000256" key="1">
    <source>
        <dbReference type="ARBA" id="ARBA00002791"/>
    </source>
</evidence>
<evidence type="ECO:0000256" key="2">
    <source>
        <dbReference type="ARBA" id="ARBA00004477"/>
    </source>
</evidence>
<evidence type="ECO:0000256" key="4">
    <source>
        <dbReference type="ARBA" id="ARBA00009038"/>
    </source>
</evidence>
<feature type="transmembrane region" description="Helical" evidence="12">
    <location>
        <begin position="185"/>
        <end position="206"/>
    </location>
</feature>
<dbReference type="GO" id="GO:0006487">
    <property type="term" value="P:protein N-linked glycosylation"/>
    <property type="evidence" value="ECO:0007669"/>
    <property type="project" value="TreeGrafter"/>
</dbReference>
<keyword evidence="5 12" id="KW-0812">Transmembrane</keyword>
<organism evidence="16 17">
    <name type="scientific">Rhodocollybia butyracea</name>
    <dbReference type="NCBI Taxonomy" id="206335"/>
    <lineage>
        <taxon>Eukaryota</taxon>
        <taxon>Fungi</taxon>
        <taxon>Dikarya</taxon>
        <taxon>Basidiomycota</taxon>
        <taxon>Agaricomycotina</taxon>
        <taxon>Agaricomycetes</taxon>
        <taxon>Agaricomycetidae</taxon>
        <taxon>Agaricales</taxon>
        <taxon>Marasmiineae</taxon>
        <taxon>Omphalotaceae</taxon>
        <taxon>Rhodocollybia</taxon>
    </lineage>
</organism>
<keyword evidence="9 12" id="KW-0472">Membrane</keyword>
<sequence length="275" mass="29649">MKAVLLLLLAATAQAAKLAVESAKYSVVSAKGEPTTKSLSPSERSSSEIVRIGQDDILKLSFQVVDTTTKQGVQPAQAFLRFYDEQSGEEGIQPIRVASSGKAKFDLNMAKPPATLPPTSTAPLKVTLLLGSASYHPEKLELFDLYIPASHPAPVHPDEADFHVLPELKHTFNAPPNLPPRAVSALFAGLVLVVPWATLLGLWLAVGPQVPRLFSPNILPFTASLGAFEYLLYRYWVDLKLGDVITYGSVLGVITVFTGRHALASIADKRLGTQK</sequence>
<dbReference type="Pfam" id="PF23860">
    <property type="entry name" value="Ribophorin_II_3rd"/>
    <property type="match status" value="1"/>
</dbReference>
<dbReference type="PANTHER" id="PTHR12640:SF0">
    <property type="entry name" value="DOLICHYL-DIPHOSPHOOLIGOSACCHARIDE--PROTEIN GLYCOSYLTRANSFERASE SUBUNIT 2"/>
    <property type="match status" value="1"/>
</dbReference>
<evidence type="ECO:0000256" key="5">
    <source>
        <dbReference type="ARBA" id="ARBA00022692"/>
    </source>
</evidence>
<evidence type="ECO:0000256" key="12">
    <source>
        <dbReference type="SAM" id="Phobius"/>
    </source>
</evidence>
<protein>
    <recommendedName>
        <fullName evidence="11">Ribophorin II</fullName>
    </recommendedName>
    <alternativeName>
        <fullName evidence="10">Ribophorin-2</fullName>
    </alternativeName>
</protein>
<dbReference type="GO" id="GO:0008250">
    <property type="term" value="C:oligosaccharyltransferase complex"/>
    <property type="evidence" value="ECO:0007669"/>
    <property type="project" value="InterPro"/>
</dbReference>
<evidence type="ECO:0000256" key="9">
    <source>
        <dbReference type="ARBA" id="ARBA00023136"/>
    </source>
</evidence>
<evidence type="ECO:0000256" key="10">
    <source>
        <dbReference type="ARBA" id="ARBA00030078"/>
    </source>
</evidence>
<keyword evidence="7" id="KW-0256">Endoplasmic reticulum</keyword>
<dbReference type="PANTHER" id="PTHR12640">
    <property type="entry name" value="RIBOPHORIN II"/>
    <property type="match status" value="1"/>
</dbReference>